<feature type="compositionally biased region" description="Polar residues" evidence="1">
    <location>
        <begin position="163"/>
        <end position="172"/>
    </location>
</feature>
<comment type="caution">
    <text evidence="2">The sequence shown here is derived from an EMBL/GenBank/DDBJ whole genome shotgun (WGS) entry which is preliminary data.</text>
</comment>
<dbReference type="AlphaFoldDB" id="A0A918SVG2"/>
<accession>A0A918SVG2</accession>
<evidence type="ECO:0000313" key="2">
    <source>
        <dbReference type="EMBL" id="GHA73368.1"/>
    </source>
</evidence>
<reference evidence="2" key="1">
    <citation type="journal article" date="2014" name="Int. J. Syst. Evol. Microbiol.">
        <title>Complete genome sequence of Corynebacterium casei LMG S-19264T (=DSM 44701T), isolated from a smear-ripened cheese.</title>
        <authorList>
            <consortium name="US DOE Joint Genome Institute (JGI-PGF)"/>
            <person name="Walter F."/>
            <person name="Albersmeier A."/>
            <person name="Kalinowski J."/>
            <person name="Ruckert C."/>
        </authorList>
    </citation>
    <scope>NUCLEOTIDE SEQUENCE</scope>
    <source>
        <strain evidence="2">JCM 4518</strain>
    </source>
</reference>
<feature type="compositionally biased region" description="Basic and acidic residues" evidence="1">
    <location>
        <begin position="77"/>
        <end position="94"/>
    </location>
</feature>
<evidence type="ECO:0000313" key="3">
    <source>
        <dbReference type="Proteomes" id="UP000644020"/>
    </source>
</evidence>
<gene>
    <name evidence="2" type="ORF">GCM10010305_14820</name>
</gene>
<keyword evidence="3" id="KW-1185">Reference proteome</keyword>
<dbReference type="Proteomes" id="UP000644020">
    <property type="component" value="Unassembled WGS sequence"/>
</dbReference>
<sequence>MTGNRYPDQKRRHAAIDPNPPRGVRPGNSGYRKGARRPGTTGVLQDSIGTGRKGAPQGKPSPRARGDVHGGPWLKPDPVRRPDRPGAADREARSARPGPRQGGNRLRPAPATRPALPDHPPSTPIAATVTAAPRPRKDSAGSGEGAAHLVTEAVNVLPAVGTRGQSSATPRSARSRFEAGVRAGKEGWL</sequence>
<feature type="region of interest" description="Disordered" evidence="1">
    <location>
        <begin position="1"/>
        <end position="147"/>
    </location>
</feature>
<feature type="compositionally biased region" description="Basic and acidic residues" evidence="1">
    <location>
        <begin position="175"/>
        <end position="189"/>
    </location>
</feature>
<name>A0A918SVG2_9ACTN</name>
<protein>
    <submittedName>
        <fullName evidence="2">Uncharacterized protein</fullName>
    </submittedName>
</protein>
<organism evidence="2 3">
    <name type="scientific">Streptomyces termitum</name>
    <dbReference type="NCBI Taxonomy" id="67368"/>
    <lineage>
        <taxon>Bacteria</taxon>
        <taxon>Bacillati</taxon>
        <taxon>Actinomycetota</taxon>
        <taxon>Actinomycetes</taxon>
        <taxon>Kitasatosporales</taxon>
        <taxon>Streptomycetaceae</taxon>
        <taxon>Streptomyces</taxon>
    </lineage>
</organism>
<proteinExistence type="predicted"/>
<feature type="compositionally biased region" description="Low complexity" evidence="1">
    <location>
        <begin position="105"/>
        <end position="115"/>
    </location>
</feature>
<feature type="region of interest" description="Disordered" evidence="1">
    <location>
        <begin position="161"/>
        <end position="189"/>
    </location>
</feature>
<evidence type="ECO:0000256" key="1">
    <source>
        <dbReference type="SAM" id="MobiDB-lite"/>
    </source>
</evidence>
<dbReference type="EMBL" id="BMUL01000003">
    <property type="protein sequence ID" value="GHA73368.1"/>
    <property type="molecule type" value="Genomic_DNA"/>
</dbReference>
<reference evidence="2" key="2">
    <citation type="submission" date="2020-09" db="EMBL/GenBank/DDBJ databases">
        <authorList>
            <person name="Sun Q."/>
            <person name="Ohkuma M."/>
        </authorList>
    </citation>
    <scope>NUCLEOTIDE SEQUENCE</scope>
    <source>
        <strain evidence="2">JCM 4518</strain>
    </source>
</reference>